<evidence type="ECO:0000313" key="2">
    <source>
        <dbReference type="EMBL" id="NYJ04264.1"/>
    </source>
</evidence>
<dbReference type="Pfam" id="PF03435">
    <property type="entry name" value="Sacchrp_dh_NADP"/>
    <property type="match status" value="1"/>
</dbReference>
<dbReference type="Proteomes" id="UP000541969">
    <property type="component" value="Unassembled WGS sequence"/>
</dbReference>
<comment type="caution">
    <text evidence="2">The sequence shown here is derived from an EMBL/GenBank/DDBJ whole genome shotgun (WGS) entry which is preliminary data.</text>
</comment>
<evidence type="ECO:0000259" key="1">
    <source>
        <dbReference type="Pfam" id="PF03435"/>
    </source>
</evidence>
<dbReference type="SUPFAM" id="SSF51735">
    <property type="entry name" value="NAD(P)-binding Rossmann-fold domains"/>
    <property type="match status" value="1"/>
</dbReference>
<accession>A0A853C9G4</accession>
<dbReference type="EMBL" id="JACBZT010000001">
    <property type="protein sequence ID" value="NYJ04264.1"/>
    <property type="molecule type" value="Genomic_DNA"/>
</dbReference>
<evidence type="ECO:0000313" key="3">
    <source>
        <dbReference type="Proteomes" id="UP000541969"/>
    </source>
</evidence>
<name>A0A853C9G4_9ACTN</name>
<dbReference type="EC" id="1.5.1.7" evidence="2"/>
<keyword evidence="3" id="KW-1185">Reference proteome</keyword>
<protein>
    <submittedName>
        <fullName evidence="2">Saccharopine dehydrogenase (NAD+, L-lysine-forming)</fullName>
        <ecNumber evidence="2">1.5.1.7</ecNumber>
    </submittedName>
</protein>
<dbReference type="AlphaFoldDB" id="A0A853C9G4"/>
<dbReference type="InterPro" id="IPR005097">
    <property type="entry name" value="Sacchrp_dh_NADP-bd"/>
</dbReference>
<gene>
    <name evidence="2" type="ORF">GGQ55_000542</name>
</gene>
<dbReference type="GO" id="GO:0004754">
    <property type="term" value="F:saccharopine dehydrogenase (NAD+, L-lysine-forming) activity"/>
    <property type="evidence" value="ECO:0007669"/>
    <property type="project" value="UniProtKB-EC"/>
</dbReference>
<proteinExistence type="predicted"/>
<dbReference type="RefSeq" id="WP_179715000.1">
    <property type="nucleotide sequence ID" value="NZ_JACBZT010000001.1"/>
</dbReference>
<reference evidence="2 3" key="1">
    <citation type="submission" date="2020-07" db="EMBL/GenBank/DDBJ databases">
        <title>Sequencing the genomes of 1000 actinobacteria strains.</title>
        <authorList>
            <person name="Klenk H.-P."/>
        </authorList>
    </citation>
    <scope>NUCLEOTIDE SEQUENCE [LARGE SCALE GENOMIC DNA]</scope>
    <source>
        <strain evidence="2 3">DSM 104001</strain>
    </source>
</reference>
<feature type="domain" description="Saccharopine dehydrogenase NADP binding" evidence="1">
    <location>
        <begin position="13"/>
        <end position="122"/>
    </location>
</feature>
<dbReference type="InterPro" id="IPR036291">
    <property type="entry name" value="NAD(P)-bd_dom_sf"/>
</dbReference>
<dbReference type="PANTHER" id="PTHR43781:SF1">
    <property type="entry name" value="SACCHAROPINE DEHYDROGENASE"/>
    <property type="match status" value="1"/>
</dbReference>
<keyword evidence="2" id="KW-0560">Oxidoreductase</keyword>
<organism evidence="2 3">
    <name type="scientific">Petropleomorpha daqingensis</name>
    <dbReference type="NCBI Taxonomy" id="2026353"/>
    <lineage>
        <taxon>Bacteria</taxon>
        <taxon>Bacillati</taxon>
        <taxon>Actinomycetota</taxon>
        <taxon>Actinomycetes</taxon>
        <taxon>Geodermatophilales</taxon>
        <taxon>Geodermatophilaceae</taxon>
        <taxon>Petropleomorpha</taxon>
    </lineage>
</organism>
<sequence>MPTRRGGLGTSDVLLLGAAGNSGALIGAELAARGLSVRLAGRRLAPVDDLARALTARGASAQACAVDVDEPDSLSAALAGARVVLNTVGPFTRRAGPVIAACLAAGVPYVDIANEFPAVWGLLDRDGEARERGVVLVTGAGFGPAATETLVLRLVEVMASPPRGVRVASAAGVTRQTEGVTQSIVAALGQGALTYRDGRLVREPLGSGATELTFGGAARPVFPAPVGDLEAARRASGAADVVAYQPDPSTRRSGTDSVAWAEVTGRDGRIRTAELHLGEGVRATAAIAAETTRRVLAGAMPGAWTPGRLFGADLVPDASGARITLDGVPA</sequence>
<dbReference type="Gene3D" id="3.40.50.720">
    <property type="entry name" value="NAD(P)-binding Rossmann-like Domain"/>
    <property type="match status" value="1"/>
</dbReference>
<dbReference type="PANTHER" id="PTHR43781">
    <property type="entry name" value="SACCHAROPINE DEHYDROGENASE"/>
    <property type="match status" value="1"/>
</dbReference>